<evidence type="ECO:0000313" key="3">
    <source>
        <dbReference type="Proteomes" id="UP000067626"/>
    </source>
</evidence>
<dbReference type="RefSeq" id="WP_050434183.1">
    <property type="nucleotide sequence ID" value="NZ_CP012159.1"/>
</dbReference>
<organism evidence="2 3">
    <name type="scientific">Chondromyces crocatus</name>
    <dbReference type="NCBI Taxonomy" id="52"/>
    <lineage>
        <taxon>Bacteria</taxon>
        <taxon>Pseudomonadati</taxon>
        <taxon>Myxococcota</taxon>
        <taxon>Polyangia</taxon>
        <taxon>Polyangiales</taxon>
        <taxon>Polyangiaceae</taxon>
        <taxon>Chondromyces</taxon>
    </lineage>
</organism>
<reference evidence="2 3" key="1">
    <citation type="submission" date="2015-07" db="EMBL/GenBank/DDBJ databases">
        <title>Genome analysis of myxobacterium Chondromyces crocatus Cm c5 reveals a high potential for natural compound synthesis and the genetic basis for the loss of fruiting body formation.</title>
        <authorList>
            <person name="Zaburannyi N."/>
            <person name="Bunk B."/>
            <person name="Maier J."/>
            <person name="Overmann J."/>
            <person name="Mueller R."/>
        </authorList>
    </citation>
    <scope>NUCLEOTIDE SEQUENCE [LARGE SCALE GENOMIC DNA]</scope>
    <source>
        <strain evidence="2 3">Cm c5</strain>
    </source>
</reference>
<gene>
    <name evidence="2" type="ORF">CMC5_068060</name>
</gene>
<evidence type="ECO:0000313" key="2">
    <source>
        <dbReference type="EMBL" id="AKT42579.1"/>
    </source>
</evidence>
<dbReference type="STRING" id="52.CMC5_068060"/>
<accession>A0A0K1EP45</accession>
<dbReference type="KEGG" id="ccro:CMC5_068060"/>
<protein>
    <submittedName>
        <fullName evidence="2">Uncharacterized protein</fullName>
    </submittedName>
</protein>
<dbReference type="AlphaFoldDB" id="A0A0K1EP45"/>
<feature type="transmembrane region" description="Helical" evidence="1">
    <location>
        <begin position="52"/>
        <end position="72"/>
    </location>
</feature>
<keyword evidence="1" id="KW-1133">Transmembrane helix</keyword>
<sequence>MRSSEDSILNDLAELPEVPCDAGAADALRRRARLVLTGEARASRPVLSRLSFAWSAAVLPAVLLGSGTAYVWSAMRLAEKIFVG</sequence>
<dbReference type="Proteomes" id="UP000067626">
    <property type="component" value="Chromosome"/>
</dbReference>
<keyword evidence="3" id="KW-1185">Reference proteome</keyword>
<evidence type="ECO:0000256" key="1">
    <source>
        <dbReference type="SAM" id="Phobius"/>
    </source>
</evidence>
<dbReference type="OrthoDB" id="9915532at2"/>
<dbReference type="EMBL" id="CP012159">
    <property type="protein sequence ID" value="AKT42579.1"/>
    <property type="molecule type" value="Genomic_DNA"/>
</dbReference>
<keyword evidence="1" id="KW-0472">Membrane</keyword>
<name>A0A0K1EP45_CHOCO</name>
<keyword evidence="1" id="KW-0812">Transmembrane</keyword>
<proteinExistence type="predicted"/>